<dbReference type="RefSeq" id="WP_188992364.1">
    <property type="nucleotide sequence ID" value="NZ_BMHP01000002.1"/>
</dbReference>
<feature type="transmembrane region" description="Helical" evidence="1">
    <location>
        <begin position="49"/>
        <end position="69"/>
    </location>
</feature>
<dbReference type="Pfam" id="PF14808">
    <property type="entry name" value="TMEM164"/>
    <property type="match status" value="1"/>
</dbReference>
<dbReference type="AlphaFoldDB" id="A0A916YY62"/>
<keyword evidence="3" id="KW-1185">Reference proteome</keyword>
<organism evidence="2 3">
    <name type="scientific">Paenibacillus nasutitermitis</name>
    <dbReference type="NCBI Taxonomy" id="1652958"/>
    <lineage>
        <taxon>Bacteria</taxon>
        <taxon>Bacillati</taxon>
        <taxon>Bacillota</taxon>
        <taxon>Bacilli</taxon>
        <taxon>Bacillales</taxon>
        <taxon>Paenibacillaceae</taxon>
        <taxon>Paenibacillus</taxon>
    </lineage>
</organism>
<accession>A0A916YY62</accession>
<feature type="transmembrane region" description="Helical" evidence="1">
    <location>
        <begin position="81"/>
        <end position="98"/>
    </location>
</feature>
<dbReference type="NCBIfam" id="TIGR02206">
    <property type="entry name" value="intg_mem_TP0381"/>
    <property type="match status" value="1"/>
</dbReference>
<feature type="transmembrane region" description="Helical" evidence="1">
    <location>
        <begin position="134"/>
        <end position="153"/>
    </location>
</feature>
<evidence type="ECO:0000313" key="2">
    <source>
        <dbReference type="EMBL" id="GGD66844.1"/>
    </source>
</evidence>
<feature type="transmembrane region" description="Helical" evidence="1">
    <location>
        <begin position="107"/>
        <end position="128"/>
    </location>
</feature>
<keyword evidence="1" id="KW-0812">Transmembrane</keyword>
<sequence>MNHFFNAKPDGVFLAFSLSHLFALLVFVLSVIVLFLLRHWFQSGRRSRWGRYGLAALLILCEASLNIWYAAEGVYRVKSTLPLELCSISLYLCILMLLTRSQRLFQIAYFTGIGGAIQALLTPVLYYGYPHFRFIEFFTAHIVIILSVLYMVWVEGFRPTMKSIAITMAFLNVLLVIVLLVNNLTGGNYMFLTGKPETASLLDFLGPYPWYLLSLEAAAVVMFLILYLPFAFKDTKETKTG</sequence>
<keyword evidence="1" id="KW-1133">Transmembrane helix</keyword>
<feature type="transmembrane region" description="Helical" evidence="1">
    <location>
        <begin position="210"/>
        <end position="232"/>
    </location>
</feature>
<feature type="transmembrane region" description="Helical" evidence="1">
    <location>
        <begin position="12"/>
        <end position="37"/>
    </location>
</feature>
<comment type="caution">
    <text evidence="2">The sequence shown here is derived from an EMBL/GenBank/DDBJ whole genome shotgun (WGS) entry which is preliminary data.</text>
</comment>
<reference evidence="2" key="2">
    <citation type="submission" date="2020-09" db="EMBL/GenBank/DDBJ databases">
        <authorList>
            <person name="Sun Q."/>
            <person name="Zhou Y."/>
        </authorList>
    </citation>
    <scope>NUCLEOTIDE SEQUENCE</scope>
    <source>
        <strain evidence="2">CGMCC 1.15178</strain>
    </source>
</reference>
<gene>
    <name evidence="2" type="ORF">GCM10010911_25750</name>
</gene>
<protein>
    <submittedName>
        <fullName evidence="2">ABC transporter permease</fullName>
    </submittedName>
</protein>
<evidence type="ECO:0000256" key="1">
    <source>
        <dbReference type="SAM" id="Phobius"/>
    </source>
</evidence>
<dbReference type="InterPro" id="IPR011737">
    <property type="entry name" value="CHP02206_TP0381"/>
</dbReference>
<dbReference type="Proteomes" id="UP000612456">
    <property type="component" value="Unassembled WGS sequence"/>
</dbReference>
<name>A0A916YY62_9BACL</name>
<proteinExistence type="predicted"/>
<feature type="transmembrane region" description="Helical" evidence="1">
    <location>
        <begin position="165"/>
        <end position="190"/>
    </location>
</feature>
<dbReference type="EMBL" id="BMHP01000002">
    <property type="protein sequence ID" value="GGD66844.1"/>
    <property type="molecule type" value="Genomic_DNA"/>
</dbReference>
<reference evidence="2" key="1">
    <citation type="journal article" date="2014" name="Int. J. Syst. Evol. Microbiol.">
        <title>Complete genome sequence of Corynebacterium casei LMG S-19264T (=DSM 44701T), isolated from a smear-ripened cheese.</title>
        <authorList>
            <consortium name="US DOE Joint Genome Institute (JGI-PGF)"/>
            <person name="Walter F."/>
            <person name="Albersmeier A."/>
            <person name="Kalinowski J."/>
            <person name="Ruckert C."/>
        </authorList>
    </citation>
    <scope>NUCLEOTIDE SEQUENCE</scope>
    <source>
        <strain evidence="2">CGMCC 1.15178</strain>
    </source>
</reference>
<keyword evidence="1" id="KW-0472">Membrane</keyword>
<evidence type="ECO:0000313" key="3">
    <source>
        <dbReference type="Proteomes" id="UP000612456"/>
    </source>
</evidence>